<proteinExistence type="predicted"/>
<dbReference type="InterPro" id="IPR012337">
    <property type="entry name" value="RNaseH-like_sf"/>
</dbReference>
<dbReference type="GO" id="GO:0015074">
    <property type="term" value="P:DNA integration"/>
    <property type="evidence" value="ECO:0007669"/>
    <property type="project" value="InterPro"/>
</dbReference>
<dbReference type="GO" id="GO:0005634">
    <property type="term" value="C:nucleus"/>
    <property type="evidence" value="ECO:0007669"/>
    <property type="project" value="UniProtKB-ARBA"/>
</dbReference>
<evidence type="ECO:0000313" key="4">
    <source>
        <dbReference type="Proteomes" id="UP000765509"/>
    </source>
</evidence>
<sequence length="89" mass="10290">MDTALTLWSIVISYTGFFKNTISDRDPKLISPLWTNIHRFFGTKLLFSTAYHPQADELAERMIQTLDDVIRRLCAYGLEFKSSDGFTHD</sequence>
<comment type="caution">
    <text evidence="3">The sequence shown here is derived from an EMBL/GenBank/DDBJ whole genome shotgun (WGS) entry which is preliminary data.</text>
</comment>
<dbReference type="InterPro" id="IPR036397">
    <property type="entry name" value="RNaseH_sf"/>
</dbReference>
<gene>
    <name evidence="3" type="ORF">O181_088003</name>
</gene>
<keyword evidence="1" id="KW-0694">RNA-binding</keyword>
<dbReference type="EMBL" id="AVOT02053489">
    <property type="protein sequence ID" value="MBW0548288.1"/>
    <property type="molecule type" value="Genomic_DNA"/>
</dbReference>
<dbReference type="Proteomes" id="UP000765509">
    <property type="component" value="Unassembled WGS sequence"/>
</dbReference>
<organism evidence="3 4">
    <name type="scientific">Austropuccinia psidii MF-1</name>
    <dbReference type="NCBI Taxonomy" id="1389203"/>
    <lineage>
        <taxon>Eukaryota</taxon>
        <taxon>Fungi</taxon>
        <taxon>Dikarya</taxon>
        <taxon>Basidiomycota</taxon>
        <taxon>Pucciniomycotina</taxon>
        <taxon>Pucciniomycetes</taxon>
        <taxon>Pucciniales</taxon>
        <taxon>Sphaerophragmiaceae</taxon>
        <taxon>Austropuccinia</taxon>
    </lineage>
</organism>
<evidence type="ECO:0000256" key="1">
    <source>
        <dbReference type="ARBA" id="ARBA00022884"/>
    </source>
</evidence>
<dbReference type="GO" id="GO:0003723">
    <property type="term" value="F:RNA binding"/>
    <property type="evidence" value="ECO:0007669"/>
    <property type="project" value="UniProtKB-KW"/>
</dbReference>
<dbReference type="SUPFAM" id="SSF53098">
    <property type="entry name" value="Ribonuclease H-like"/>
    <property type="match status" value="1"/>
</dbReference>
<dbReference type="AlphaFoldDB" id="A0A9Q3IQR9"/>
<dbReference type="OrthoDB" id="10267344at2759"/>
<name>A0A9Q3IQR9_9BASI</name>
<dbReference type="PROSITE" id="PS50994">
    <property type="entry name" value="INTEGRASE"/>
    <property type="match status" value="1"/>
</dbReference>
<feature type="domain" description="Integrase catalytic" evidence="2">
    <location>
        <begin position="1"/>
        <end position="89"/>
    </location>
</feature>
<keyword evidence="4" id="KW-1185">Reference proteome</keyword>
<dbReference type="Gene3D" id="3.30.420.10">
    <property type="entry name" value="Ribonuclease H-like superfamily/Ribonuclease H"/>
    <property type="match status" value="1"/>
</dbReference>
<evidence type="ECO:0000259" key="2">
    <source>
        <dbReference type="PROSITE" id="PS50994"/>
    </source>
</evidence>
<evidence type="ECO:0000313" key="3">
    <source>
        <dbReference type="EMBL" id="MBW0548288.1"/>
    </source>
</evidence>
<dbReference type="InterPro" id="IPR001584">
    <property type="entry name" value="Integrase_cat-core"/>
</dbReference>
<accession>A0A9Q3IQR9</accession>
<protein>
    <recommendedName>
        <fullName evidence="2">Integrase catalytic domain-containing protein</fullName>
    </recommendedName>
</protein>
<reference evidence="3" key="1">
    <citation type="submission" date="2021-03" db="EMBL/GenBank/DDBJ databases">
        <title>Draft genome sequence of rust myrtle Austropuccinia psidii MF-1, a brazilian biotype.</title>
        <authorList>
            <person name="Quecine M.C."/>
            <person name="Pachon D.M.R."/>
            <person name="Bonatelli M.L."/>
            <person name="Correr F.H."/>
            <person name="Franceschini L.M."/>
            <person name="Leite T.F."/>
            <person name="Margarido G.R.A."/>
            <person name="Almeida C.A."/>
            <person name="Ferrarezi J.A."/>
            <person name="Labate C.A."/>
        </authorList>
    </citation>
    <scope>NUCLEOTIDE SEQUENCE</scope>
    <source>
        <strain evidence="3">MF-1</strain>
    </source>
</reference>